<feature type="domain" description="PROP1-like PPR" evidence="4">
    <location>
        <begin position="436"/>
        <end position="598"/>
    </location>
</feature>
<evidence type="ECO:0000259" key="4">
    <source>
        <dbReference type="Pfam" id="PF17177"/>
    </source>
</evidence>
<dbReference type="InterPro" id="IPR033443">
    <property type="entry name" value="PROP1-like_PPR_dom"/>
</dbReference>
<comment type="caution">
    <text evidence="5">The sequence shown here is derived from an EMBL/GenBank/DDBJ whole genome shotgun (WGS) entry which is preliminary data.</text>
</comment>
<feature type="repeat" description="PPR" evidence="3">
    <location>
        <begin position="499"/>
        <end position="533"/>
    </location>
</feature>
<keyword evidence="6" id="KW-1185">Reference proteome</keyword>
<feature type="repeat" description="PPR" evidence="3">
    <location>
        <begin position="429"/>
        <end position="463"/>
    </location>
</feature>
<evidence type="ECO:0000313" key="6">
    <source>
        <dbReference type="Proteomes" id="UP001190700"/>
    </source>
</evidence>
<accession>A0AAE0G6A3</accession>
<sequence length="1052" mass="114352">MFACQAFRLRRRIEYMLRVADFSSAHSIRTIASYWPGATGLDVPISWTTPSPYCGPTRGSRGAHGGVKEKADAPRALSEGLPEARQAGRTVDIEEWAERVIAADSAHVSPLLAEAVAGSIGAAEGWMHGVNTVALRASRGSGRGGSAMGEDLKEVARVKRSEQPGLAALRLVQRQERVQDVKAWDSPVTAADAKNKASVTEAVVAERGQGVRLSAEEPSRRWKKRERGIELLVARIARASPAELPGILAEAALNQSRLVTLLKQTQKHAVSKCLHVFRWARDECQFPLNAQHYSTMVSIEGSRGRVAEAFELVEEMKSGGLDPTVHTYTHLINACAKAKDIDRAWGAYEDMQAAGLQGDVVTYSSLMDVCAKAGNLAMARHVLEGMRAARVEANPTTYSSLINAHVKSGDVEAALEAFQEMEEAGVRGNVVTYTSLIHVCASRGDIGRALEVYKDMRRAGVAPSVITYNTLLKGCQKSESLEQACEVYAEMKKAGVQRDEVTYVTFLAVCAKAGDVDLAFRVVRSFQRAGFKPNAFVYGCLVDACTKARDVGKALEVYAELQEAGIAPDAHIYSSLIAACADTGDMGQAVRILEDMRRRGLPVGVYAYSSLIHVCVKAGDMAKAVAVLEEMRGAGVTANRVTYNTLINGYSHAGRLDLATEVLGEMALAGIAADRVTYNTMLKACARQGHRRKALKLLREMQLAGIPADAISYTNAINACAKVGALEKAVAIFEEMQRDEKVEATVFTYAGLINACAERRDVQRAQDFLVELEGAGLRPNALVYNSLLKACAKSGRLETALEVFQQLQHAPGVEPNEISYNTLIDTCAERKDPSMALQVFEKMQQAGIKSDAATYGSLIDACEKSGCLSRALNAFAEWSLNDLEHWASGNVEVLEVLWSMGHTRAAVAMTQRFFSLATLPCGVMDDISLDLRSCGPGSSQCLLILWLALFSENATEEVSGSRMLKVQFREVQSEGESGDAASRDSVMTLLRKLKSPFRRSNSELWCMEAPVEKVRLWLASIDSDVNNGEGFIEAALSAMVMQRRVRRNSKIL</sequence>
<feature type="repeat" description="PPR" evidence="3">
    <location>
        <begin position="780"/>
        <end position="815"/>
    </location>
</feature>
<dbReference type="NCBIfam" id="TIGR00756">
    <property type="entry name" value="PPR"/>
    <property type="match status" value="14"/>
</dbReference>
<feature type="repeat" description="PPR" evidence="3">
    <location>
        <begin position="639"/>
        <end position="673"/>
    </location>
</feature>
<keyword evidence="2" id="KW-0677">Repeat</keyword>
<dbReference type="Proteomes" id="UP001190700">
    <property type="component" value="Unassembled WGS sequence"/>
</dbReference>
<gene>
    <name evidence="5" type="ORF">CYMTET_19605</name>
</gene>
<feature type="repeat" description="PPR" evidence="3">
    <location>
        <begin position="709"/>
        <end position="739"/>
    </location>
</feature>
<feature type="repeat" description="PPR" evidence="3">
    <location>
        <begin position="534"/>
        <end position="568"/>
    </location>
</feature>
<feature type="repeat" description="PPR" evidence="3">
    <location>
        <begin position="359"/>
        <end position="393"/>
    </location>
</feature>
<dbReference type="Pfam" id="PF17177">
    <property type="entry name" value="PPR_long"/>
    <property type="match status" value="2"/>
</dbReference>
<comment type="similarity">
    <text evidence="1">Belongs to the PPR family. P subfamily.</text>
</comment>
<evidence type="ECO:0000256" key="1">
    <source>
        <dbReference type="ARBA" id="ARBA00007626"/>
    </source>
</evidence>
<dbReference type="PROSITE" id="PS51375">
    <property type="entry name" value="PPR"/>
    <property type="match status" value="16"/>
</dbReference>
<dbReference type="Pfam" id="PF01535">
    <property type="entry name" value="PPR"/>
    <property type="match status" value="3"/>
</dbReference>
<dbReference type="InterPro" id="IPR002885">
    <property type="entry name" value="PPR_rpt"/>
</dbReference>
<feature type="repeat" description="PPR" evidence="3">
    <location>
        <begin position="464"/>
        <end position="498"/>
    </location>
</feature>
<feature type="repeat" description="PPR" evidence="3">
    <location>
        <begin position="816"/>
        <end position="850"/>
    </location>
</feature>
<dbReference type="AlphaFoldDB" id="A0AAE0G6A3"/>
<feature type="repeat" description="PPR" evidence="3">
    <location>
        <begin position="604"/>
        <end position="638"/>
    </location>
</feature>
<feature type="repeat" description="PPR" evidence="3">
    <location>
        <begin position="745"/>
        <end position="779"/>
    </location>
</feature>
<feature type="domain" description="PROP1-like PPR" evidence="4">
    <location>
        <begin position="713"/>
        <end position="867"/>
    </location>
</feature>
<organism evidence="5 6">
    <name type="scientific">Cymbomonas tetramitiformis</name>
    <dbReference type="NCBI Taxonomy" id="36881"/>
    <lineage>
        <taxon>Eukaryota</taxon>
        <taxon>Viridiplantae</taxon>
        <taxon>Chlorophyta</taxon>
        <taxon>Pyramimonadophyceae</taxon>
        <taxon>Pyramimonadales</taxon>
        <taxon>Pyramimonadaceae</taxon>
        <taxon>Cymbomonas</taxon>
    </lineage>
</organism>
<dbReference type="Gene3D" id="1.25.40.10">
    <property type="entry name" value="Tetratricopeptide repeat domain"/>
    <property type="match status" value="6"/>
</dbReference>
<proteinExistence type="inferred from homology"/>
<reference evidence="5 6" key="1">
    <citation type="journal article" date="2015" name="Genome Biol. Evol.">
        <title>Comparative Genomics of a Bacterivorous Green Alga Reveals Evolutionary Causalities and Consequences of Phago-Mixotrophic Mode of Nutrition.</title>
        <authorList>
            <person name="Burns J.A."/>
            <person name="Paasch A."/>
            <person name="Narechania A."/>
            <person name="Kim E."/>
        </authorList>
    </citation>
    <scope>NUCLEOTIDE SEQUENCE [LARGE SCALE GENOMIC DNA]</scope>
    <source>
        <strain evidence="5 6">PLY_AMNH</strain>
    </source>
</reference>
<evidence type="ECO:0000313" key="5">
    <source>
        <dbReference type="EMBL" id="KAK3272085.1"/>
    </source>
</evidence>
<protein>
    <recommendedName>
        <fullName evidence="4">PROP1-like PPR domain-containing protein</fullName>
    </recommendedName>
</protein>
<name>A0AAE0G6A3_9CHLO</name>
<feature type="repeat" description="PPR" evidence="3">
    <location>
        <begin position="569"/>
        <end position="603"/>
    </location>
</feature>
<feature type="repeat" description="PPR" evidence="3">
    <location>
        <begin position="289"/>
        <end position="323"/>
    </location>
</feature>
<evidence type="ECO:0000256" key="2">
    <source>
        <dbReference type="ARBA" id="ARBA00022737"/>
    </source>
</evidence>
<dbReference type="InterPro" id="IPR011990">
    <property type="entry name" value="TPR-like_helical_dom_sf"/>
</dbReference>
<evidence type="ECO:0000256" key="3">
    <source>
        <dbReference type="PROSITE-ProRule" id="PRU00708"/>
    </source>
</evidence>
<dbReference type="Pfam" id="PF13041">
    <property type="entry name" value="PPR_2"/>
    <property type="match status" value="2"/>
</dbReference>
<feature type="repeat" description="PPR" evidence="3">
    <location>
        <begin position="674"/>
        <end position="708"/>
    </location>
</feature>
<dbReference type="PANTHER" id="PTHR47447:SF29">
    <property type="entry name" value="PPR CONTAINING PLANT PROTEIN"/>
    <property type="match status" value="1"/>
</dbReference>
<dbReference type="PANTHER" id="PTHR47447">
    <property type="entry name" value="OS03G0856100 PROTEIN"/>
    <property type="match status" value="1"/>
</dbReference>
<dbReference type="EMBL" id="LGRX02009172">
    <property type="protein sequence ID" value="KAK3272085.1"/>
    <property type="molecule type" value="Genomic_DNA"/>
</dbReference>
<feature type="repeat" description="PPR" evidence="3">
    <location>
        <begin position="394"/>
        <end position="428"/>
    </location>
</feature>
<feature type="repeat" description="PPR" evidence="3">
    <location>
        <begin position="324"/>
        <end position="358"/>
    </location>
</feature>